<sequence>MKIDGECLIELIGSCRNKVQVYRSVRMPQLHTSLHFHLTPIVMINGSSRRDLLLNSQNFCRSIPAGAENPSLSRLCYRRLWGSRNRRALILGWAYYLDAFSSYPLRTWLPSVYRGHDNCPTLGTYYSPRWRRADIEVPNLPVDSSSLLPLHSRANLRLARGNLCTPPLPFGRPTPHRNCLPETVPWPVVRIFTDMSISPSLSPRQCPDRYAFRAGRNLPDKEFRYLRTVIVTAAVHRGFGRRLPCHQSPGPGHCDPLCEEAPLLPKLRGYFAEFLRESCLAPLGILYLPTCVGFGYRYPFVEGRSSFSWEYGMGYFSAVAPGTRTLARGIFSTPSYPEKAGAPCALTHPPWTNLAEEPLGFRGIGFSPMFALLKPTFSLPLRPPPLSRVLPSKAERSPTDAFLHPTASADRLAPFIFGARALDHGHLGALAGDPGCFPLDDEAYPPSSHWPTLTPVILRSYLVFRVCLDLVPLSRPAPKQCFTPRCPVNCCASTHFGENQLALGSSGISPLTTTHPLILQHQSARGQSPGLLPLLGSLRFHVLFHSPMGVLFTLPSRYYFTIGHPGVFSLTSTPLLRLAARRLYCSPTTPFSRFRLLPFRSPLLRESLLLSFPLATKMFQFARLSLACPWIQQQFERLTYSGISGSTLIFNSPKHFVAYYALPRLWVPRSNCRIGKIGCYHIALYRLSSRVGDKRTRTADIRHRLQENQERKAPPLSARLFGLKNAGFYGRSATPGCRRRPWGDLVVPTGWRRWGRPMDFPSFCRISLKGLKGDSASSLVSNQNTQQALALPEKEVIQPHLPVRLPCYDFTPVTSPAFGIPLLVVKVTTSGMASSHSVTGGLRSLRDLTQHLTARADDSHAPPVSAFPKAPLSFKRIRGMSSPGGILNALATALHGSIRTAPSIHRLRLGLLGYLIPFAPLAFVSQCQCRPSRVLSPLVFFPISTHFTAPPEIPSAPTVLQLDALRPIIPDNACILCITAAAGTELADAYSPDTVIASSPGKEESGPCLSPSVADHPLGPATDHRLGKLLPHQLANQTRAPPQADSSFCSSAYGVLAAVSSCCSPPKGRFLRVTHPSATGNTTSRPTCMCVSMPPAPPSVPGS</sequence>
<dbReference type="EMBL" id="OIVN01001100">
    <property type="protein sequence ID" value="SPC89822.1"/>
    <property type="molecule type" value="Genomic_DNA"/>
</dbReference>
<name>A0A2N9FRF2_FAGSY</name>
<evidence type="ECO:0000313" key="1">
    <source>
        <dbReference type="EMBL" id="SPC89822.1"/>
    </source>
</evidence>
<accession>A0A2N9FRF2</accession>
<dbReference type="AntiFam" id="ANF00025">
    <property type="entry name" value="Antisense to 23S rRNA"/>
</dbReference>
<dbReference type="PANTHER" id="PTHR38146:SF8">
    <property type="entry name" value="TIFY DOMAIN-CONTAINING PROTEIN"/>
    <property type="match status" value="1"/>
</dbReference>
<protein>
    <submittedName>
        <fullName evidence="1">Uncharacterized protein</fullName>
    </submittedName>
</protein>
<gene>
    <name evidence="1" type="ORF">FSB_LOCUS17704</name>
</gene>
<reference evidence="1" key="1">
    <citation type="submission" date="2018-02" db="EMBL/GenBank/DDBJ databases">
        <authorList>
            <person name="Cohen D.B."/>
            <person name="Kent A.D."/>
        </authorList>
    </citation>
    <scope>NUCLEOTIDE SEQUENCE</scope>
</reference>
<dbReference type="PANTHER" id="PTHR38146">
    <property type="entry name" value="30S RIBOSOMAL PROTEIN S12, CHLOROPLASTIC"/>
    <property type="match status" value="1"/>
</dbReference>
<organism evidence="1">
    <name type="scientific">Fagus sylvatica</name>
    <name type="common">Beechnut</name>
    <dbReference type="NCBI Taxonomy" id="28930"/>
    <lineage>
        <taxon>Eukaryota</taxon>
        <taxon>Viridiplantae</taxon>
        <taxon>Streptophyta</taxon>
        <taxon>Embryophyta</taxon>
        <taxon>Tracheophyta</taxon>
        <taxon>Spermatophyta</taxon>
        <taxon>Magnoliopsida</taxon>
        <taxon>eudicotyledons</taxon>
        <taxon>Gunneridae</taxon>
        <taxon>Pentapetalae</taxon>
        <taxon>rosids</taxon>
        <taxon>fabids</taxon>
        <taxon>Fagales</taxon>
        <taxon>Fagaceae</taxon>
        <taxon>Fagus</taxon>
    </lineage>
</organism>
<dbReference type="AntiFam" id="ANF00029">
    <property type="entry name" value="Antisense to 16S rRNA"/>
</dbReference>
<proteinExistence type="predicted"/>
<dbReference type="AlphaFoldDB" id="A0A2N9FRF2"/>